<sequence>MGEEDRGEIGIGVDSAVPASLGQADGLTDDLIVKQTPENDQCMDGCVHIGQYPFW</sequence>
<proteinExistence type="predicted"/>
<comment type="caution">
    <text evidence="1">The sequence shown here is derived from an EMBL/GenBank/DDBJ whole genome shotgun (WGS) entry which is preliminary data.</text>
</comment>
<protein>
    <submittedName>
        <fullName evidence="1">Uncharacterized protein</fullName>
    </submittedName>
</protein>
<dbReference type="EMBL" id="VSSQ01009134">
    <property type="protein sequence ID" value="MPM40805.1"/>
    <property type="molecule type" value="Genomic_DNA"/>
</dbReference>
<gene>
    <name evidence="1" type="ORF">SDC9_87453</name>
</gene>
<dbReference type="AlphaFoldDB" id="A0A644ZIU5"/>
<accession>A0A644ZIU5</accession>
<name>A0A644ZIU5_9ZZZZ</name>
<organism evidence="1">
    <name type="scientific">bioreactor metagenome</name>
    <dbReference type="NCBI Taxonomy" id="1076179"/>
    <lineage>
        <taxon>unclassified sequences</taxon>
        <taxon>metagenomes</taxon>
        <taxon>ecological metagenomes</taxon>
    </lineage>
</organism>
<reference evidence="1" key="1">
    <citation type="submission" date="2019-08" db="EMBL/GenBank/DDBJ databases">
        <authorList>
            <person name="Kucharzyk K."/>
            <person name="Murdoch R.W."/>
            <person name="Higgins S."/>
            <person name="Loffler F."/>
        </authorList>
    </citation>
    <scope>NUCLEOTIDE SEQUENCE</scope>
</reference>
<evidence type="ECO:0000313" key="1">
    <source>
        <dbReference type="EMBL" id="MPM40805.1"/>
    </source>
</evidence>